<dbReference type="SUPFAM" id="SSF51735">
    <property type="entry name" value="NAD(P)-binding Rossmann-fold domains"/>
    <property type="match status" value="1"/>
</dbReference>
<dbReference type="Proteomes" id="UP001190700">
    <property type="component" value="Unassembled WGS sequence"/>
</dbReference>
<dbReference type="InterPro" id="IPR029753">
    <property type="entry name" value="D-isomer_DH_CS"/>
</dbReference>
<feature type="domain" description="D-isomer specific 2-hydroxyacid dehydrogenase NAD-binding" evidence="2">
    <location>
        <begin position="2"/>
        <end position="81"/>
    </location>
</feature>
<evidence type="ECO:0000313" key="4">
    <source>
        <dbReference type="Proteomes" id="UP001190700"/>
    </source>
</evidence>
<dbReference type="EMBL" id="LGRX02021041">
    <property type="protein sequence ID" value="KAK3257091.1"/>
    <property type="molecule type" value="Genomic_DNA"/>
</dbReference>
<dbReference type="PANTHER" id="PTHR42938:SF9">
    <property type="entry name" value="FORMATE DEHYDROGENASE 1"/>
    <property type="match status" value="1"/>
</dbReference>
<dbReference type="PROSITE" id="PS00671">
    <property type="entry name" value="D_2_HYDROXYACID_DH_3"/>
    <property type="match status" value="1"/>
</dbReference>
<dbReference type="Gene3D" id="3.40.50.720">
    <property type="entry name" value="NAD(P)-binding Rossmann-like Domain"/>
    <property type="match status" value="2"/>
</dbReference>
<gene>
    <name evidence="3" type="ORF">CYMTET_33810</name>
</gene>
<dbReference type="InterPro" id="IPR006140">
    <property type="entry name" value="D-isomer_DH_NAD-bd"/>
</dbReference>
<evidence type="ECO:0000313" key="3">
    <source>
        <dbReference type="EMBL" id="KAK3257091.1"/>
    </source>
</evidence>
<dbReference type="PANTHER" id="PTHR42938">
    <property type="entry name" value="FORMATE DEHYDROGENASE 1"/>
    <property type="match status" value="1"/>
</dbReference>
<keyword evidence="1" id="KW-0560">Oxidoreductase</keyword>
<name>A0AAE0FCZ5_9CHLO</name>
<dbReference type="Pfam" id="PF02826">
    <property type="entry name" value="2-Hacid_dh_C"/>
    <property type="match status" value="1"/>
</dbReference>
<dbReference type="AlphaFoldDB" id="A0AAE0FCZ5"/>
<comment type="caution">
    <text evidence="3">The sequence shown here is derived from an EMBL/GenBank/DDBJ whole genome shotgun (WGS) entry which is preliminary data.</text>
</comment>
<organism evidence="3 4">
    <name type="scientific">Cymbomonas tetramitiformis</name>
    <dbReference type="NCBI Taxonomy" id="36881"/>
    <lineage>
        <taxon>Eukaryota</taxon>
        <taxon>Viridiplantae</taxon>
        <taxon>Chlorophyta</taxon>
        <taxon>Pyramimonadophyceae</taxon>
        <taxon>Pyramimonadales</taxon>
        <taxon>Pyramimonadaceae</taxon>
        <taxon>Cymbomonas</taxon>
    </lineage>
</organism>
<reference evidence="3 4" key="1">
    <citation type="journal article" date="2015" name="Genome Biol. Evol.">
        <title>Comparative Genomics of a Bacterivorous Green Alga Reveals Evolutionary Causalities and Consequences of Phago-Mixotrophic Mode of Nutrition.</title>
        <authorList>
            <person name="Burns J.A."/>
            <person name="Paasch A."/>
            <person name="Narechania A."/>
            <person name="Kim E."/>
        </authorList>
    </citation>
    <scope>NUCLEOTIDE SEQUENCE [LARGE SCALE GENOMIC DNA]</scope>
    <source>
        <strain evidence="3 4">PLY_AMNH</strain>
    </source>
</reference>
<sequence>MKSTENLIDEEQIAMMKKGAYLLNASRGKVVNLEATAAALRSGKLGGAAIDVFPVEPETNGPGFVTPLQGCPNTILTPHVGGSTQEAQAKIGEEVATSIIKVRAQPAAHMQIPLLQPRVFVQ</sequence>
<protein>
    <recommendedName>
        <fullName evidence="2">D-isomer specific 2-hydroxyacid dehydrogenase NAD-binding domain-containing protein</fullName>
    </recommendedName>
</protein>
<proteinExistence type="predicted"/>
<dbReference type="GO" id="GO:0051287">
    <property type="term" value="F:NAD binding"/>
    <property type="evidence" value="ECO:0007669"/>
    <property type="project" value="InterPro"/>
</dbReference>
<dbReference type="InterPro" id="IPR036291">
    <property type="entry name" value="NAD(P)-bd_dom_sf"/>
</dbReference>
<evidence type="ECO:0000256" key="1">
    <source>
        <dbReference type="ARBA" id="ARBA00023002"/>
    </source>
</evidence>
<accession>A0AAE0FCZ5</accession>
<dbReference type="GO" id="GO:0016491">
    <property type="term" value="F:oxidoreductase activity"/>
    <property type="evidence" value="ECO:0007669"/>
    <property type="project" value="UniProtKB-KW"/>
</dbReference>
<keyword evidence="4" id="KW-1185">Reference proteome</keyword>
<evidence type="ECO:0000259" key="2">
    <source>
        <dbReference type="Pfam" id="PF02826"/>
    </source>
</evidence>